<evidence type="ECO:0008006" key="4">
    <source>
        <dbReference type="Google" id="ProtNLM"/>
    </source>
</evidence>
<dbReference type="AlphaFoldDB" id="A0A1X6Z4G0"/>
<protein>
    <recommendedName>
        <fullName evidence="4">Tetratricopeptide repeat protein</fullName>
    </recommendedName>
</protein>
<feature type="compositionally biased region" description="Pro residues" evidence="1">
    <location>
        <begin position="24"/>
        <end position="44"/>
    </location>
</feature>
<sequence length="799" mass="90236">MIDATASAKRRLRSLLKPAINKLVPPPPKPAPLKPGPAPRPPAPKIAAVRPGPPPNPPAPSPSEKESRELLLKVSKDFQGRGYLRSALSSLELIPDPMRVNKHWHALADLYLAMGKYEHAAASLDRMQVRDLSQNGFRLYLITAARLAQAQGDTRKALDLVQRRRAAFPEHILEATVEYYRLYRHGHSDAEFMEFSDILFRTLPSHQLLAEIYAQHLYESNMLAKLKAFLQLYHPRFRRSGKLFVLEATCAWIDQDDARLANAFEIARHEKLVTRQVAEMVQRLRQHRPDAEEFAQEMIRLASDDAPAENITRLDPVQRAWVLLSLDEVDAALAILDTHIERENGPVLAFLVRGLAHHAAGNSAQSEADLKLVVKEAPQQVLAYRTLLQIGLERYPEMSGPDELIRYRNEHNPVFTRRDKLGRSGFHDVEAGQVMWFKGQYMEGYRAKLQKQTCVYLATKFPAQYNVLEKPELADLEQKSVLVLGDDGVSDEVRYAYGYRMLPENCRAVITCEPRLHGLLSRSFPRHEFIAVTRRWPDLPIKVEDNRSGIDNVDFARIISQDLFDRIPTFDRLRFQQDLVAGRWLRQPGGAPCTEGAGTGAFLKPDQKLVRKWKSRMRFRANGAAAPLKVGLIWRSALQNARRSRQYLKIEQLAPLLEVKGAVLYSLQYDISEDEAAFCKSNGIRLLDDVDWRNDLETVAAVTSQLDLVIGISSSSYEIAAAVGTECWLLGVSPEALGLRLGDSDKDFDRITWNSRIIRPDLPAARSAAPDAPWPKENAVARAAELLQQRSNARDSKLN</sequence>
<evidence type="ECO:0000313" key="2">
    <source>
        <dbReference type="EMBL" id="SLN40143.1"/>
    </source>
</evidence>
<feature type="compositionally biased region" description="Pro residues" evidence="1">
    <location>
        <begin position="51"/>
        <end position="61"/>
    </location>
</feature>
<accession>A0A1X6Z4G0</accession>
<gene>
    <name evidence="2" type="ORF">ROH8110_02154</name>
</gene>
<feature type="region of interest" description="Disordered" evidence="1">
    <location>
        <begin position="1"/>
        <end position="68"/>
    </location>
</feature>
<evidence type="ECO:0000256" key="1">
    <source>
        <dbReference type="SAM" id="MobiDB-lite"/>
    </source>
</evidence>
<dbReference type="Gene3D" id="1.25.40.10">
    <property type="entry name" value="Tetratricopeptide repeat domain"/>
    <property type="match status" value="1"/>
</dbReference>
<reference evidence="2 3" key="1">
    <citation type="submission" date="2017-03" db="EMBL/GenBank/DDBJ databases">
        <authorList>
            <person name="Afonso C.L."/>
            <person name="Miller P.J."/>
            <person name="Scott M.A."/>
            <person name="Spackman E."/>
            <person name="Goraichik I."/>
            <person name="Dimitrov K.M."/>
            <person name="Suarez D.L."/>
            <person name="Swayne D.E."/>
        </authorList>
    </citation>
    <scope>NUCLEOTIDE SEQUENCE [LARGE SCALE GENOMIC DNA]</scope>
    <source>
        <strain evidence="2 3">CECT 8110</strain>
    </source>
</reference>
<proteinExistence type="predicted"/>
<dbReference type="SUPFAM" id="SSF48452">
    <property type="entry name" value="TPR-like"/>
    <property type="match status" value="2"/>
</dbReference>
<dbReference type="Proteomes" id="UP000193207">
    <property type="component" value="Unassembled WGS sequence"/>
</dbReference>
<organism evidence="2 3">
    <name type="scientific">Roseovarius halotolerans</name>
    <dbReference type="NCBI Taxonomy" id="505353"/>
    <lineage>
        <taxon>Bacteria</taxon>
        <taxon>Pseudomonadati</taxon>
        <taxon>Pseudomonadota</taxon>
        <taxon>Alphaproteobacteria</taxon>
        <taxon>Rhodobacterales</taxon>
        <taxon>Roseobacteraceae</taxon>
        <taxon>Roseovarius</taxon>
    </lineage>
</organism>
<dbReference type="EMBL" id="FWFU01000002">
    <property type="protein sequence ID" value="SLN40143.1"/>
    <property type="molecule type" value="Genomic_DNA"/>
</dbReference>
<dbReference type="InterPro" id="IPR011990">
    <property type="entry name" value="TPR-like_helical_dom_sf"/>
</dbReference>
<keyword evidence="3" id="KW-1185">Reference proteome</keyword>
<evidence type="ECO:0000313" key="3">
    <source>
        <dbReference type="Proteomes" id="UP000193207"/>
    </source>
</evidence>
<name>A0A1X6Z4G0_9RHOB</name>